<dbReference type="Proteomes" id="UP000061348">
    <property type="component" value="Unassembled WGS sequence"/>
</dbReference>
<feature type="transmembrane region" description="Helical" evidence="1">
    <location>
        <begin position="6"/>
        <end position="35"/>
    </location>
</feature>
<dbReference type="PROSITE" id="PS51257">
    <property type="entry name" value="PROKAR_LIPOPROTEIN"/>
    <property type="match status" value="1"/>
</dbReference>
<keyword evidence="1" id="KW-0812">Transmembrane</keyword>
<protein>
    <submittedName>
        <fullName evidence="2">Uncharacterized protein</fullName>
    </submittedName>
</protein>
<keyword evidence="1" id="KW-1133">Transmembrane helix</keyword>
<accession>A0A109LD15</accession>
<name>A0A109LD15_PSEFL</name>
<evidence type="ECO:0000313" key="2">
    <source>
        <dbReference type="EMBL" id="KWV85308.1"/>
    </source>
</evidence>
<organism evidence="2 3">
    <name type="scientific">Pseudomonas fluorescens</name>
    <dbReference type="NCBI Taxonomy" id="294"/>
    <lineage>
        <taxon>Bacteria</taxon>
        <taxon>Pseudomonadati</taxon>
        <taxon>Pseudomonadota</taxon>
        <taxon>Gammaproteobacteria</taxon>
        <taxon>Pseudomonadales</taxon>
        <taxon>Pseudomonadaceae</taxon>
        <taxon>Pseudomonas</taxon>
    </lineage>
</organism>
<dbReference type="EMBL" id="LCYA01000134">
    <property type="protein sequence ID" value="KWV85308.1"/>
    <property type="molecule type" value="Genomic_DNA"/>
</dbReference>
<proteinExistence type="predicted"/>
<dbReference type="PATRIC" id="fig|294.194.peg.5557"/>
<reference evidence="2 3" key="1">
    <citation type="submission" date="2015-05" db="EMBL/GenBank/DDBJ databases">
        <title>A genomic and transcriptomic approach to investigate the blue pigment phenotype in Pseudomonas fluorescens.</title>
        <authorList>
            <person name="Andreani N.A."/>
            <person name="Cardazzo B."/>
        </authorList>
    </citation>
    <scope>NUCLEOTIDE SEQUENCE [LARGE SCALE GENOMIC DNA]</scope>
    <source>
        <strain evidence="2 3">Ps_22</strain>
    </source>
</reference>
<comment type="caution">
    <text evidence="2">The sequence shown here is derived from an EMBL/GenBank/DDBJ whole genome shotgun (WGS) entry which is preliminary data.</text>
</comment>
<evidence type="ECO:0000313" key="3">
    <source>
        <dbReference type="Proteomes" id="UP000061348"/>
    </source>
</evidence>
<evidence type="ECO:0000256" key="1">
    <source>
        <dbReference type="SAM" id="Phobius"/>
    </source>
</evidence>
<dbReference type="AlphaFoldDB" id="A0A109LD15"/>
<keyword evidence="1" id="KW-0472">Membrane</keyword>
<gene>
    <name evidence="2" type="ORF">PFLmoz3_05017</name>
</gene>
<sequence>MRFDGWTFFGFLVALASFACFIASLEALRLSFLLLRSRAISRSSKILFSSANSLLSCNVTLSNS</sequence>